<evidence type="ECO:0000313" key="8">
    <source>
        <dbReference type="EMBL" id="MDI1486984.1"/>
    </source>
</evidence>
<protein>
    <recommendedName>
        <fullName evidence="6">Copper transport protein</fullName>
    </recommendedName>
</protein>
<dbReference type="Proteomes" id="UP001161017">
    <property type="component" value="Unassembled WGS sequence"/>
</dbReference>
<dbReference type="InterPro" id="IPR007274">
    <property type="entry name" value="Cop_transporter"/>
</dbReference>
<keyword evidence="6" id="KW-0813">Transport</keyword>
<feature type="region of interest" description="Disordered" evidence="7">
    <location>
        <begin position="97"/>
        <end position="136"/>
    </location>
</feature>
<comment type="subcellular location">
    <subcellularLocation>
        <location evidence="1 6">Membrane</location>
        <topology evidence="1 6">Multi-pass membrane protein</topology>
    </subcellularLocation>
</comment>
<evidence type="ECO:0000313" key="9">
    <source>
        <dbReference type="Proteomes" id="UP001161017"/>
    </source>
</evidence>
<dbReference type="Pfam" id="PF04145">
    <property type="entry name" value="Ctr"/>
    <property type="match status" value="1"/>
</dbReference>
<evidence type="ECO:0000256" key="3">
    <source>
        <dbReference type="ARBA" id="ARBA00022692"/>
    </source>
</evidence>
<feature type="transmembrane region" description="Helical" evidence="6">
    <location>
        <begin position="183"/>
        <end position="201"/>
    </location>
</feature>
<keyword evidence="5 6" id="KW-0472">Membrane</keyword>
<evidence type="ECO:0000256" key="6">
    <source>
        <dbReference type="RuleBase" id="RU367022"/>
    </source>
</evidence>
<dbReference type="PANTHER" id="PTHR12483:SF73">
    <property type="entry name" value="COPPER TRANSPORT PROTEIN CTR3"/>
    <property type="match status" value="1"/>
</dbReference>
<name>A0AA43QJV5_9LECA</name>
<keyword evidence="3 6" id="KW-0812">Transmembrane</keyword>
<organism evidence="8 9">
    <name type="scientific">Ramalina farinacea</name>
    <dbReference type="NCBI Taxonomy" id="258253"/>
    <lineage>
        <taxon>Eukaryota</taxon>
        <taxon>Fungi</taxon>
        <taxon>Dikarya</taxon>
        <taxon>Ascomycota</taxon>
        <taxon>Pezizomycotina</taxon>
        <taxon>Lecanoromycetes</taxon>
        <taxon>OSLEUM clade</taxon>
        <taxon>Lecanoromycetidae</taxon>
        <taxon>Lecanorales</taxon>
        <taxon>Lecanorineae</taxon>
        <taxon>Ramalinaceae</taxon>
        <taxon>Ramalina</taxon>
    </lineage>
</organism>
<evidence type="ECO:0000256" key="5">
    <source>
        <dbReference type="ARBA" id="ARBA00023136"/>
    </source>
</evidence>
<feature type="transmembrane region" description="Helical" evidence="6">
    <location>
        <begin position="56"/>
        <end position="75"/>
    </location>
</feature>
<evidence type="ECO:0000256" key="1">
    <source>
        <dbReference type="ARBA" id="ARBA00004141"/>
    </source>
</evidence>
<dbReference type="AlphaFoldDB" id="A0AA43QJV5"/>
<keyword evidence="6" id="KW-0186">Copper</keyword>
<dbReference type="EMBL" id="JAPUFD010000004">
    <property type="protein sequence ID" value="MDI1486984.1"/>
    <property type="molecule type" value="Genomic_DNA"/>
</dbReference>
<sequence>MDMARGTTSSMMSMSMSMPMSSTTPATAATSAAMAMGSMGSSMNMDMGAGACKINGMFAGSCIGVILLVCTLEFLRRLAREYDRYIAANAARRPNSTAIRHPRNITEGAKSGHSKTAMTSNGEERAGSSSDEEAEGGLLSGIRSMGRPMRPTLLQQLVRATLHMLQFGVAYFIMLLAMYYNGYFIICILIGAWIGGFLFSWDGREEEVTSCCG</sequence>
<dbReference type="GO" id="GO:0016020">
    <property type="term" value="C:membrane"/>
    <property type="evidence" value="ECO:0007669"/>
    <property type="project" value="UniProtKB-SubCell"/>
</dbReference>
<dbReference type="GO" id="GO:0005375">
    <property type="term" value="F:copper ion transmembrane transporter activity"/>
    <property type="evidence" value="ECO:0007669"/>
    <property type="project" value="UniProtKB-UniRule"/>
</dbReference>
<evidence type="ECO:0000256" key="4">
    <source>
        <dbReference type="ARBA" id="ARBA00022989"/>
    </source>
</evidence>
<accession>A0AA43QJV5</accession>
<comment type="caution">
    <text evidence="8">The sequence shown here is derived from an EMBL/GenBank/DDBJ whole genome shotgun (WGS) entry which is preliminary data.</text>
</comment>
<keyword evidence="6" id="KW-0187">Copper transport</keyword>
<proteinExistence type="inferred from homology"/>
<evidence type="ECO:0000256" key="2">
    <source>
        <dbReference type="ARBA" id="ARBA00006921"/>
    </source>
</evidence>
<reference evidence="8" key="1">
    <citation type="journal article" date="2023" name="Genome Biol. Evol.">
        <title>First Whole Genome Sequence and Flow Cytometry Genome Size Data for the Lichen-Forming Fungus Ramalina farinacea (Ascomycota).</title>
        <authorList>
            <person name="Llewellyn T."/>
            <person name="Mian S."/>
            <person name="Hill R."/>
            <person name="Leitch I.J."/>
            <person name="Gaya E."/>
        </authorList>
    </citation>
    <scope>NUCLEOTIDE SEQUENCE</scope>
    <source>
        <strain evidence="8">LIQ254RAFAR</strain>
    </source>
</reference>
<gene>
    <name evidence="8" type="primary">CTR3</name>
    <name evidence="8" type="ORF">OHK93_006246</name>
</gene>
<dbReference type="PANTHER" id="PTHR12483">
    <property type="entry name" value="SOLUTE CARRIER FAMILY 31 COPPER TRANSPORTERS"/>
    <property type="match status" value="1"/>
</dbReference>
<keyword evidence="9" id="KW-1185">Reference proteome</keyword>
<comment type="similarity">
    <text evidence="2 6">Belongs to the copper transporter (Ctr) (TC 1.A.56) family. SLC31A subfamily.</text>
</comment>
<keyword evidence="4 6" id="KW-1133">Transmembrane helix</keyword>
<evidence type="ECO:0000256" key="7">
    <source>
        <dbReference type="SAM" id="MobiDB-lite"/>
    </source>
</evidence>
<keyword evidence="6" id="KW-0406">Ion transport</keyword>